<proteinExistence type="predicted"/>
<feature type="compositionally biased region" description="Basic and acidic residues" evidence="1">
    <location>
        <begin position="53"/>
        <end position="73"/>
    </location>
</feature>
<evidence type="ECO:0000313" key="2">
    <source>
        <dbReference type="EMBL" id="PFH49793.1"/>
    </source>
</evidence>
<feature type="compositionally biased region" description="Basic and acidic residues" evidence="1">
    <location>
        <begin position="9"/>
        <end position="18"/>
    </location>
</feature>
<dbReference type="Proteomes" id="UP000242287">
    <property type="component" value="Unassembled WGS sequence"/>
</dbReference>
<feature type="compositionally biased region" description="Basic and acidic residues" evidence="1">
    <location>
        <begin position="27"/>
        <end position="41"/>
    </location>
</feature>
<dbReference type="EMBL" id="KZ302019">
    <property type="protein sequence ID" value="PFH49793.1"/>
    <property type="molecule type" value="Genomic_DNA"/>
</dbReference>
<accession>A0A2A9NQ30</accession>
<name>A0A2A9NQ30_9AGAR</name>
<sequence length="110" mass="12263">MLSNTGDQRTYEAGDQRPPKLTGPRKGKLENREMYGGPEHIDIEGLDERAIGNKLAEARKKERDPEENTRTVKDPLAPARAHGYKPSRGAHTDAELKAADEQMLKDKGKI</sequence>
<dbReference type="OrthoDB" id="3358750at2759"/>
<evidence type="ECO:0000313" key="3">
    <source>
        <dbReference type="Proteomes" id="UP000242287"/>
    </source>
</evidence>
<keyword evidence="3" id="KW-1185">Reference proteome</keyword>
<feature type="region of interest" description="Disordered" evidence="1">
    <location>
        <begin position="1"/>
        <end position="41"/>
    </location>
</feature>
<organism evidence="2 3">
    <name type="scientific">Amanita thiersii Skay4041</name>
    <dbReference type="NCBI Taxonomy" id="703135"/>
    <lineage>
        <taxon>Eukaryota</taxon>
        <taxon>Fungi</taxon>
        <taxon>Dikarya</taxon>
        <taxon>Basidiomycota</taxon>
        <taxon>Agaricomycotina</taxon>
        <taxon>Agaricomycetes</taxon>
        <taxon>Agaricomycetidae</taxon>
        <taxon>Agaricales</taxon>
        <taxon>Pluteineae</taxon>
        <taxon>Amanitaceae</taxon>
        <taxon>Amanita</taxon>
    </lineage>
</organism>
<dbReference type="PANTHER" id="PTHR39475:SF1">
    <property type="entry name" value="CONIDIATION-SPECIFIC PROTEIN 6"/>
    <property type="match status" value="1"/>
</dbReference>
<reference evidence="2 3" key="1">
    <citation type="submission" date="2014-02" db="EMBL/GenBank/DDBJ databases">
        <title>Transposable element dynamics among asymbiotic and ectomycorrhizal Amanita fungi.</title>
        <authorList>
            <consortium name="DOE Joint Genome Institute"/>
            <person name="Hess J."/>
            <person name="Skrede I."/>
            <person name="Wolfe B."/>
            <person name="LaButti K."/>
            <person name="Ohm R.A."/>
            <person name="Grigoriev I.V."/>
            <person name="Pringle A."/>
        </authorList>
    </citation>
    <scope>NUCLEOTIDE SEQUENCE [LARGE SCALE GENOMIC DNA]</scope>
    <source>
        <strain evidence="2 3">SKay4041</strain>
    </source>
</reference>
<gene>
    <name evidence="2" type="ORF">AMATHDRAFT_4558</name>
</gene>
<dbReference type="AlphaFoldDB" id="A0A2A9NQ30"/>
<feature type="region of interest" description="Disordered" evidence="1">
    <location>
        <begin position="53"/>
        <end position="93"/>
    </location>
</feature>
<protein>
    <submittedName>
        <fullName evidence="2">Uncharacterized protein</fullName>
    </submittedName>
</protein>
<evidence type="ECO:0000256" key="1">
    <source>
        <dbReference type="SAM" id="MobiDB-lite"/>
    </source>
</evidence>
<dbReference type="PANTHER" id="PTHR39475">
    <property type="entry name" value="CONIDIATION-SPECIFIC PROTEIN 6"/>
    <property type="match status" value="1"/>
</dbReference>